<dbReference type="InterPro" id="IPR040097">
    <property type="entry name" value="FAAL/FAAC"/>
</dbReference>
<dbReference type="Proteomes" id="UP000269019">
    <property type="component" value="Chromosome"/>
</dbReference>
<dbReference type="KEGG" id="ccho:CCHOA_00620"/>
<evidence type="ECO:0000256" key="3">
    <source>
        <dbReference type="ARBA" id="ARBA00022832"/>
    </source>
</evidence>
<dbReference type="OrthoDB" id="3671040at2"/>
<dbReference type="InterPro" id="IPR025110">
    <property type="entry name" value="AMP-bd_C"/>
</dbReference>
<dbReference type="PANTHER" id="PTHR22754:SF32">
    <property type="entry name" value="DISCO-INTERACTING PROTEIN 2"/>
    <property type="match status" value="1"/>
</dbReference>
<dbReference type="Pfam" id="PF00501">
    <property type="entry name" value="AMP-binding"/>
    <property type="match status" value="1"/>
</dbReference>
<dbReference type="AlphaFoldDB" id="A0A3G6J4B3"/>
<evidence type="ECO:0000256" key="2">
    <source>
        <dbReference type="ARBA" id="ARBA00022598"/>
    </source>
</evidence>
<dbReference type="SUPFAM" id="SSF56801">
    <property type="entry name" value="Acetyl-CoA synthetase-like"/>
    <property type="match status" value="1"/>
</dbReference>
<evidence type="ECO:0000256" key="4">
    <source>
        <dbReference type="ARBA" id="ARBA00023098"/>
    </source>
</evidence>
<protein>
    <submittedName>
        <fullName evidence="7">Long-chain-fatty-acid--AMP ligase FadD32</fullName>
        <ecNumber evidence="7">6.2.1.-</ecNumber>
    </submittedName>
</protein>
<dbReference type="PANTHER" id="PTHR22754">
    <property type="entry name" value="DISCO-INTERACTING PROTEIN 2 DIP2 -RELATED"/>
    <property type="match status" value="1"/>
</dbReference>
<evidence type="ECO:0000313" key="7">
    <source>
        <dbReference type="EMBL" id="AZA12553.1"/>
    </source>
</evidence>
<dbReference type="InterPro" id="IPR042099">
    <property type="entry name" value="ANL_N_sf"/>
</dbReference>
<dbReference type="FunFam" id="3.40.50.12780:FF:000013">
    <property type="entry name" value="Long-chain-fatty-acid--AMP ligase FadD32"/>
    <property type="match status" value="1"/>
</dbReference>
<proteinExistence type="inferred from homology"/>
<dbReference type="EC" id="6.2.1.-" evidence="7"/>
<dbReference type="InterPro" id="IPR000873">
    <property type="entry name" value="AMP-dep_synth/lig_dom"/>
</dbReference>
<dbReference type="InterPro" id="IPR045851">
    <property type="entry name" value="AMP-bd_C_sf"/>
</dbReference>
<name>A0A3G6J4B3_9CORY</name>
<dbReference type="GO" id="GO:0006633">
    <property type="term" value="P:fatty acid biosynthetic process"/>
    <property type="evidence" value="ECO:0007669"/>
    <property type="project" value="TreeGrafter"/>
</dbReference>
<accession>A0A3G6J4B3</accession>
<sequence>MKLAAIVSHFTDEHGRIAVPDHFSVAGMSEMLFTMAQAAGKSDDIVLRGWRYDNNPAGEHTTYTRAELNTRIKVVAARLQQTTHIGARVALLMGNSPEYIVGFLGAMYAGMTPVPLYDPNEPGHADHLQAVLADCAPQIVLTNSHSAGAVRAVFADRPASQRPRILSVDALPDSLAANWVSPEHTEEGKQALAGLAATGQALADSVAFLQYTSGSTRSPAGVQITHRSLIVNALQIYGAVHLQEPQRIVMWLPLHHDMGIVLAMIFAVMGEPIDLLSPRDFLQRPARYLSLLSKTRDDEHIYTAMPNFALEICARYGQPSGETTLDLSRVQGIFVGSEPVTPLAVERFTTTFAPCGLNPEAVMPGYGLAEATLLVSVVQKPGGTRVFHADRAALAAGTVAIKTTADDTTTPLVSCGNQVQPMALTIVDPDTREELPEGRIGEIWVHGQNMAKGYLDREEETRETFRNRLASKLATGSRVADTPDDDYWMATGDLGVIIDDEIIITGRRKDLIVIAGRNHYPQDIEYTATQATQHIAAGIVAAFAVTGDNTEQLVLIAERDPEADKAGDEQAITDIRAAVTARHGIAPNTIRIVEPGAIKRSSSGKIARRVNRQAYLDGRI</sequence>
<keyword evidence="4" id="KW-0443">Lipid metabolism</keyword>
<evidence type="ECO:0000259" key="5">
    <source>
        <dbReference type="Pfam" id="PF00501"/>
    </source>
</evidence>
<reference evidence="7 8" key="1">
    <citation type="submission" date="2018-11" db="EMBL/GenBank/DDBJ databases">
        <authorList>
            <person name="Kleinhagauer T."/>
            <person name="Glaeser S.P."/>
            <person name="Spergser J."/>
            <person name="Ruckert C."/>
            <person name="Kaempfer P."/>
            <person name="Busse H.-J."/>
        </authorList>
    </citation>
    <scope>NUCLEOTIDE SEQUENCE [LARGE SCALE GENOMIC DNA]</scope>
    <source>
        <strain evidence="7 8">200CH</strain>
    </source>
</reference>
<keyword evidence="3" id="KW-0276">Fatty acid metabolism</keyword>
<organism evidence="7 8">
    <name type="scientific">Corynebacterium choanae</name>
    <dbReference type="NCBI Taxonomy" id="1862358"/>
    <lineage>
        <taxon>Bacteria</taxon>
        <taxon>Bacillati</taxon>
        <taxon>Actinomycetota</taxon>
        <taxon>Actinomycetes</taxon>
        <taxon>Mycobacteriales</taxon>
        <taxon>Corynebacteriaceae</taxon>
        <taxon>Corynebacterium</taxon>
    </lineage>
</organism>
<dbReference type="EMBL" id="CP033896">
    <property type="protein sequence ID" value="AZA12553.1"/>
    <property type="molecule type" value="Genomic_DNA"/>
</dbReference>
<comment type="similarity">
    <text evidence="1">Belongs to the ATP-dependent AMP-binding enzyme family.</text>
</comment>
<dbReference type="RefSeq" id="WP_123925725.1">
    <property type="nucleotide sequence ID" value="NZ_CP033896.1"/>
</dbReference>
<gene>
    <name evidence="7" type="ORF">CCHOA_00620</name>
</gene>
<dbReference type="GO" id="GO:0071766">
    <property type="term" value="P:Actinobacterium-type cell wall biogenesis"/>
    <property type="evidence" value="ECO:0007669"/>
    <property type="project" value="UniProtKB-ARBA"/>
</dbReference>
<keyword evidence="8" id="KW-1185">Reference proteome</keyword>
<feature type="domain" description="AMP-dependent synthetase/ligase" evidence="5">
    <location>
        <begin position="37"/>
        <end position="455"/>
    </location>
</feature>
<dbReference type="NCBIfam" id="NF040633">
    <property type="entry name" value="FadD32_Coryne"/>
    <property type="match status" value="1"/>
</dbReference>
<feature type="domain" description="AMP-binding enzyme C-terminal" evidence="6">
    <location>
        <begin position="510"/>
        <end position="619"/>
    </location>
</feature>
<dbReference type="GO" id="GO:0005886">
    <property type="term" value="C:plasma membrane"/>
    <property type="evidence" value="ECO:0007669"/>
    <property type="project" value="TreeGrafter"/>
</dbReference>
<dbReference type="GO" id="GO:0016874">
    <property type="term" value="F:ligase activity"/>
    <property type="evidence" value="ECO:0007669"/>
    <property type="project" value="UniProtKB-KW"/>
</dbReference>
<dbReference type="Pfam" id="PF23024">
    <property type="entry name" value="AMP-dom_DIP2-like"/>
    <property type="match status" value="1"/>
</dbReference>
<dbReference type="Gene3D" id="3.30.300.30">
    <property type="match status" value="1"/>
</dbReference>
<evidence type="ECO:0000256" key="1">
    <source>
        <dbReference type="ARBA" id="ARBA00006432"/>
    </source>
</evidence>
<dbReference type="GO" id="GO:0070566">
    <property type="term" value="F:adenylyltransferase activity"/>
    <property type="evidence" value="ECO:0007669"/>
    <property type="project" value="TreeGrafter"/>
</dbReference>
<dbReference type="Gene3D" id="3.40.50.12780">
    <property type="entry name" value="N-terminal domain of ligase-like"/>
    <property type="match status" value="1"/>
</dbReference>
<evidence type="ECO:0000313" key="8">
    <source>
        <dbReference type="Proteomes" id="UP000269019"/>
    </source>
</evidence>
<keyword evidence="2 7" id="KW-0436">Ligase</keyword>
<evidence type="ECO:0000259" key="6">
    <source>
        <dbReference type="Pfam" id="PF23024"/>
    </source>
</evidence>
<dbReference type="CDD" id="cd05931">
    <property type="entry name" value="FAAL"/>
    <property type="match status" value="1"/>
</dbReference>